<evidence type="ECO:0000256" key="2">
    <source>
        <dbReference type="ARBA" id="ARBA00004651"/>
    </source>
</evidence>
<comment type="subcellular location">
    <subcellularLocation>
        <location evidence="1">Cell inner membrane</location>
        <topology evidence="1">Peripheral membrane protein</topology>
    </subcellularLocation>
    <subcellularLocation>
        <location evidence="2 13">Cell membrane</location>
        <topology evidence="2 13">Multi-pass membrane protein</topology>
    </subcellularLocation>
</comment>
<feature type="domain" description="ABC transporter" evidence="14">
    <location>
        <begin position="339"/>
        <end position="587"/>
    </location>
</feature>
<name>A0A0P0Z3V1_9HYPH</name>
<dbReference type="InterPro" id="IPR017871">
    <property type="entry name" value="ABC_transporter-like_CS"/>
</dbReference>
<dbReference type="InterPro" id="IPR003439">
    <property type="entry name" value="ABC_transporter-like_ATP-bd"/>
</dbReference>
<keyword evidence="10" id="KW-1278">Translocase</keyword>
<dbReference type="InterPro" id="IPR025966">
    <property type="entry name" value="OppC_N"/>
</dbReference>
<dbReference type="GO" id="GO:0005524">
    <property type="term" value="F:ATP binding"/>
    <property type="evidence" value="ECO:0007669"/>
    <property type="project" value="UniProtKB-KW"/>
</dbReference>
<dbReference type="Pfam" id="PF00005">
    <property type="entry name" value="ABC_tran"/>
    <property type="match status" value="1"/>
</dbReference>
<evidence type="ECO:0000256" key="3">
    <source>
        <dbReference type="ARBA" id="ARBA00005417"/>
    </source>
</evidence>
<organism evidence="16">
    <name type="scientific">Aureimonas frigidaquae</name>
    <dbReference type="NCBI Taxonomy" id="424757"/>
    <lineage>
        <taxon>Bacteria</taxon>
        <taxon>Pseudomonadati</taxon>
        <taxon>Pseudomonadota</taxon>
        <taxon>Alphaproteobacteria</taxon>
        <taxon>Hyphomicrobiales</taxon>
        <taxon>Aurantimonadaceae</taxon>
        <taxon>Aureimonas</taxon>
    </lineage>
</organism>
<dbReference type="EMBL" id="LC066377">
    <property type="protein sequence ID" value="BAT28572.1"/>
    <property type="molecule type" value="Genomic_DNA"/>
</dbReference>
<dbReference type="InterPro" id="IPR003593">
    <property type="entry name" value="AAA+_ATPase"/>
</dbReference>
<keyword evidence="4 13" id="KW-0813">Transport</keyword>
<evidence type="ECO:0000256" key="4">
    <source>
        <dbReference type="ARBA" id="ARBA00022448"/>
    </source>
</evidence>
<keyword evidence="8" id="KW-0547">Nucleotide-binding</keyword>
<dbReference type="FunFam" id="3.40.50.300:FF:000016">
    <property type="entry name" value="Oligopeptide ABC transporter ATP-binding component"/>
    <property type="match status" value="1"/>
</dbReference>
<feature type="transmembrane region" description="Helical" evidence="13">
    <location>
        <begin position="167"/>
        <end position="183"/>
    </location>
</feature>
<dbReference type="GO" id="GO:0055085">
    <property type="term" value="P:transmembrane transport"/>
    <property type="evidence" value="ECO:0007669"/>
    <property type="project" value="InterPro"/>
</dbReference>
<dbReference type="Pfam" id="PF00528">
    <property type="entry name" value="BPD_transp_1"/>
    <property type="match status" value="1"/>
</dbReference>
<dbReference type="PANTHER" id="PTHR43297:SF14">
    <property type="entry name" value="ATPASE AAA-TYPE CORE DOMAIN-CONTAINING PROTEIN"/>
    <property type="match status" value="1"/>
</dbReference>
<dbReference type="PROSITE" id="PS50893">
    <property type="entry name" value="ABC_TRANSPORTER_2"/>
    <property type="match status" value="1"/>
</dbReference>
<feature type="transmembrane region" description="Helical" evidence="13">
    <location>
        <begin position="105"/>
        <end position="128"/>
    </location>
</feature>
<evidence type="ECO:0000256" key="13">
    <source>
        <dbReference type="RuleBase" id="RU363032"/>
    </source>
</evidence>
<dbReference type="SUPFAM" id="SSF161098">
    <property type="entry name" value="MetI-like"/>
    <property type="match status" value="1"/>
</dbReference>
<keyword evidence="5" id="KW-1003">Cell membrane</keyword>
<dbReference type="AlphaFoldDB" id="A0A0P0Z3V1"/>
<reference evidence="16" key="1">
    <citation type="journal article" date="2015" name="Proc. Natl. Acad. Sci. U.S.A.">
        <title>Bacterial clade with the ribosomal RNA operon on a small plasmid rather than the chromosome.</title>
        <authorList>
            <person name="Anda M."/>
            <person name="Ohtsubo Y."/>
            <person name="Okubo T."/>
            <person name="Sugawara M."/>
            <person name="Nagata Y."/>
            <person name="Tsuda M."/>
            <person name="Minamisawa K."/>
            <person name="Mitsui H."/>
        </authorList>
    </citation>
    <scope>NUCLEOTIDE SEQUENCE</scope>
    <source>
        <strain evidence="16">JCM 14755</strain>
    </source>
</reference>
<dbReference type="GO" id="GO:0015833">
    <property type="term" value="P:peptide transport"/>
    <property type="evidence" value="ECO:0007669"/>
    <property type="project" value="InterPro"/>
</dbReference>
<keyword evidence="12 13" id="KW-0472">Membrane</keyword>
<protein>
    <submittedName>
        <fullName evidence="16">Putative ABC transporter ATP-binding protein</fullName>
    </submittedName>
</protein>
<evidence type="ECO:0000256" key="11">
    <source>
        <dbReference type="ARBA" id="ARBA00022989"/>
    </source>
</evidence>
<dbReference type="CDD" id="cd03257">
    <property type="entry name" value="ABC_NikE_OppD_transporters"/>
    <property type="match status" value="1"/>
</dbReference>
<dbReference type="SUPFAM" id="SSF52540">
    <property type="entry name" value="P-loop containing nucleoside triphosphate hydrolases"/>
    <property type="match status" value="1"/>
</dbReference>
<keyword evidence="6" id="KW-0997">Cell inner membrane</keyword>
<dbReference type="InterPro" id="IPR027417">
    <property type="entry name" value="P-loop_NTPase"/>
</dbReference>
<proteinExistence type="inferred from homology"/>
<feature type="transmembrane region" description="Helical" evidence="13">
    <location>
        <begin position="221"/>
        <end position="245"/>
    </location>
</feature>
<dbReference type="CDD" id="cd06261">
    <property type="entry name" value="TM_PBP2"/>
    <property type="match status" value="1"/>
</dbReference>
<dbReference type="PROSITE" id="PS00211">
    <property type="entry name" value="ABC_TRANSPORTER_1"/>
    <property type="match status" value="1"/>
</dbReference>
<dbReference type="Pfam" id="PF12911">
    <property type="entry name" value="OppC_N"/>
    <property type="match status" value="1"/>
</dbReference>
<feature type="domain" description="ABC transmembrane type-1" evidence="15">
    <location>
        <begin position="101"/>
        <end position="290"/>
    </location>
</feature>
<comment type="similarity">
    <text evidence="13">Belongs to the binding-protein-dependent transport system permease family.</text>
</comment>
<evidence type="ECO:0000256" key="1">
    <source>
        <dbReference type="ARBA" id="ARBA00004417"/>
    </source>
</evidence>
<dbReference type="Gene3D" id="1.10.3720.10">
    <property type="entry name" value="MetI-like"/>
    <property type="match status" value="1"/>
</dbReference>
<evidence type="ECO:0000256" key="7">
    <source>
        <dbReference type="ARBA" id="ARBA00022692"/>
    </source>
</evidence>
<dbReference type="GO" id="GO:0005886">
    <property type="term" value="C:plasma membrane"/>
    <property type="evidence" value="ECO:0007669"/>
    <property type="project" value="UniProtKB-SubCell"/>
</dbReference>
<keyword evidence="11 13" id="KW-1133">Transmembrane helix</keyword>
<comment type="similarity">
    <text evidence="3">Belongs to the ABC transporter superfamily.</text>
</comment>
<dbReference type="GO" id="GO:0016887">
    <property type="term" value="F:ATP hydrolysis activity"/>
    <property type="evidence" value="ECO:0007669"/>
    <property type="project" value="InterPro"/>
</dbReference>
<keyword evidence="7 13" id="KW-0812">Transmembrane</keyword>
<evidence type="ECO:0000256" key="5">
    <source>
        <dbReference type="ARBA" id="ARBA00022475"/>
    </source>
</evidence>
<evidence type="ECO:0000259" key="14">
    <source>
        <dbReference type="PROSITE" id="PS50893"/>
    </source>
</evidence>
<evidence type="ECO:0000313" key="16">
    <source>
        <dbReference type="EMBL" id="BAT28572.1"/>
    </source>
</evidence>
<dbReference type="InterPro" id="IPR013563">
    <property type="entry name" value="Oligopep_ABC_C"/>
</dbReference>
<dbReference type="InterPro" id="IPR035906">
    <property type="entry name" value="MetI-like_sf"/>
</dbReference>
<dbReference type="Pfam" id="PF08352">
    <property type="entry name" value="oligo_HPY"/>
    <property type="match status" value="1"/>
</dbReference>
<accession>A0A0P0Z3V1</accession>
<evidence type="ECO:0000256" key="8">
    <source>
        <dbReference type="ARBA" id="ARBA00022741"/>
    </source>
</evidence>
<evidence type="ECO:0000259" key="15">
    <source>
        <dbReference type="PROSITE" id="PS50928"/>
    </source>
</evidence>
<keyword evidence="9 16" id="KW-0067">ATP-binding</keyword>
<evidence type="ECO:0000256" key="10">
    <source>
        <dbReference type="ARBA" id="ARBA00022967"/>
    </source>
</evidence>
<dbReference type="InterPro" id="IPR050388">
    <property type="entry name" value="ABC_Ni/Peptide_Import"/>
</dbReference>
<sequence length="662" mass="70108">MKTMTVTAVTPLDEAQARPAGTKARARRNSVLRALLRQPKGLIGLSLVTLFMLMAIVGPFVAPYDPYAQSFATTLQAPSLTHWFGTDQLGRDVFSRILTGARTSLGIGIGGVAIAFLIGVPIGMFAALRAGRADFLVMRAVDIMMSFPDIVFALAIVAVLGANTQNVIIAVGVVSIPVFARTARAVTSSILAEPYIEGSRSLGCSPARIVLRHVLPNISGILLTLASLLFATTLLSASGLSFLGLGTQPPEPEWGTMLGESRSYLRSHPHLATFPGLCLALAALGFNLLGEALRNIFDPTSVRHSPAGSIFSAFLGVRPVRRAPGSDRTAGRDEAPVEARGVRVAFFADIHPIEVLRGVDFTAARGVTTAIVGESGSGKSTFLRAVATLLPAQARVTDGTIGVGGTDVTGCTPAQIRELRRRRIGIVFQDAASALNPVMTVGAQLIEAIREGSDMPRKDAWSKAAALLGDVGIGDAQNRLAMYPHQFSGGMKQRIVIAMALAQDPDILLADEPTSALDVTIQQQILLLLRTIQRRRNMTLILVTHDLGLVARYADDVAVMYAGEVVEFGSVADVLTRPAHPYTRALKDSSPAEAGSGLRSRLPSIAGEPPFVGALPQGCAFRPRCRLGNGRSVCAQSAPAARRVFARLSACHFAEEEFDAAS</sequence>
<evidence type="ECO:0000256" key="6">
    <source>
        <dbReference type="ARBA" id="ARBA00022519"/>
    </source>
</evidence>
<dbReference type="PANTHER" id="PTHR43297">
    <property type="entry name" value="OLIGOPEPTIDE TRANSPORT ATP-BINDING PROTEIN APPD"/>
    <property type="match status" value="1"/>
</dbReference>
<dbReference type="SMART" id="SM00382">
    <property type="entry name" value="AAA"/>
    <property type="match status" value="1"/>
</dbReference>
<evidence type="ECO:0000256" key="12">
    <source>
        <dbReference type="ARBA" id="ARBA00023136"/>
    </source>
</evidence>
<evidence type="ECO:0000256" key="9">
    <source>
        <dbReference type="ARBA" id="ARBA00022840"/>
    </source>
</evidence>
<dbReference type="InterPro" id="IPR000515">
    <property type="entry name" value="MetI-like"/>
</dbReference>
<feature type="transmembrane region" description="Helical" evidence="13">
    <location>
        <begin position="42"/>
        <end position="62"/>
    </location>
</feature>
<feature type="transmembrane region" description="Helical" evidence="13">
    <location>
        <begin position="140"/>
        <end position="161"/>
    </location>
</feature>
<dbReference type="Gene3D" id="3.40.50.300">
    <property type="entry name" value="P-loop containing nucleotide triphosphate hydrolases"/>
    <property type="match status" value="1"/>
</dbReference>
<dbReference type="NCBIfam" id="TIGR01727">
    <property type="entry name" value="oligo_HPY"/>
    <property type="match status" value="1"/>
</dbReference>
<dbReference type="PROSITE" id="PS50928">
    <property type="entry name" value="ABC_TM1"/>
    <property type="match status" value="1"/>
</dbReference>